<feature type="compositionally biased region" description="Basic and acidic residues" evidence="1">
    <location>
        <begin position="20"/>
        <end position="29"/>
    </location>
</feature>
<gene>
    <name evidence="2" type="ordered locus">cu1595</name>
</gene>
<feature type="region of interest" description="Disordered" evidence="1">
    <location>
        <begin position="1"/>
        <end position="29"/>
    </location>
</feature>
<organism evidence="2 3">
    <name type="scientific">Corynebacterium urealyticum (strain ATCC 43042 / DSM 7109)</name>
    <dbReference type="NCBI Taxonomy" id="504474"/>
    <lineage>
        <taxon>Bacteria</taxon>
        <taxon>Bacillati</taxon>
        <taxon>Actinomycetota</taxon>
        <taxon>Actinomycetes</taxon>
        <taxon>Mycobacteriales</taxon>
        <taxon>Corynebacteriaceae</taxon>
        <taxon>Corynebacterium</taxon>
    </lineage>
</organism>
<dbReference type="AlphaFoldDB" id="B1VIH1"/>
<proteinExistence type="predicted"/>
<protein>
    <submittedName>
        <fullName evidence="2">Uncharacterized protein</fullName>
    </submittedName>
</protein>
<dbReference type="Proteomes" id="UP000001727">
    <property type="component" value="Chromosome"/>
</dbReference>
<name>B1VIH1_CORU7</name>
<dbReference type="EMBL" id="AM942444">
    <property type="protein sequence ID" value="CAQ05555.1"/>
    <property type="molecule type" value="Genomic_DNA"/>
</dbReference>
<dbReference type="STRING" id="504474.cu1595"/>
<evidence type="ECO:0000313" key="3">
    <source>
        <dbReference type="Proteomes" id="UP000001727"/>
    </source>
</evidence>
<sequence length="102" mass="11552">MGQAKIDTGRKSGVSTDAQEQIRELKRDNAEPRRVSEVLRRRHLFRSGARLAYAGMSACVDMFEDRFGAEPIRCVLGAADRELITSRSHRVVKARPSNLRLR</sequence>
<dbReference type="KEGG" id="cur:cu1595"/>
<dbReference type="HOGENOM" id="CLU_2272663_0_0_11"/>
<evidence type="ECO:0000256" key="1">
    <source>
        <dbReference type="SAM" id="MobiDB-lite"/>
    </source>
</evidence>
<accession>B1VIH1</accession>
<evidence type="ECO:0000313" key="2">
    <source>
        <dbReference type="EMBL" id="CAQ05555.1"/>
    </source>
</evidence>
<keyword evidence="3" id="KW-1185">Reference proteome</keyword>
<reference evidence="2 3" key="1">
    <citation type="journal article" date="2008" name="J. Biotechnol.">
        <title>The lifestyle of Corynebacterium urealyticum derived from its complete genome sequence established by pyrosequencing.</title>
        <authorList>
            <person name="Tauch A."/>
            <person name="Trost E."/>
            <person name="Tilker A."/>
            <person name="Ludewig U."/>
            <person name="Schneiker S."/>
            <person name="Goesmann A."/>
            <person name="Arnold W."/>
            <person name="Bekel T."/>
            <person name="Brinkrolf K."/>
            <person name="Brune I."/>
            <person name="Goetker S."/>
            <person name="Kalinowski J."/>
            <person name="Kamp P.-B."/>
            <person name="Lobo F.P."/>
            <person name="Viehoever P."/>
            <person name="Weisshaar B."/>
            <person name="Soriano F."/>
            <person name="Droege M."/>
            <person name="Puehler A."/>
        </authorList>
    </citation>
    <scope>NUCLEOTIDE SEQUENCE [LARGE SCALE GENOMIC DNA]</scope>
    <source>
        <strain evidence="3">ATCC 43042 / DSM 7109</strain>
    </source>
</reference>